<dbReference type="PANTHER" id="PTHR24348">
    <property type="entry name" value="SERINE/THREONINE-PROTEIN KINASE UNC-51-RELATED"/>
    <property type="match status" value="1"/>
</dbReference>
<keyword evidence="3" id="KW-0418">Kinase</keyword>
<organism evidence="6 7">
    <name type="scientific">Oikopleura dioica</name>
    <name type="common">Tunicate</name>
    <dbReference type="NCBI Taxonomy" id="34765"/>
    <lineage>
        <taxon>Eukaryota</taxon>
        <taxon>Metazoa</taxon>
        <taxon>Chordata</taxon>
        <taxon>Tunicata</taxon>
        <taxon>Appendicularia</taxon>
        <taxon>Copelata</taxon>
        <taxon>Oikopleuridae</taxon>
        <taxon>Oikopleura</taxon>
    </lineage>
</organism>
<proteinExistence type="predicted"/>
<keyword evidence="7" id="KW-1185">Reference proteome</keyword>
<dbReference type="PROSITE" id="PS50011">
    <property type="entry name" value="PROTEIN_KINASE_DOM"/>
    <property type="match status" value="1"/>
</dbReference>
<evidence type="ECO:0000313" key="6">
    <source>
        <dbReference type="EMBL" id="CAG5099215.1"/>
    </source>
</evidence>
<dbReference type="SMART" id="SM00220">
    <property type="entry name" value="S_TKc"/>
    <property type="match status" value="1"/>
</dbReference>
<dbReference type="InterPro" id="IPR000719">
    <property type="entry name" value="Prot_kinase_dom"/>
</dbReference>
<gene>
    <name evidence="6" type="ORF">OKIOD_LOCUS7909</name>
</gene>
<reference evidence="6 7" key="1">
    <citation type="submission" date="2021-04" db="EMBL/GenBank/DDBJ databases">
        <authorList>
            <person name="Bliznina A."/>
        </authorList>
    </citation>
    <scope>NUCLEOTIDE SEQUENCE [LARGE SCALE GENOMIC DNA]</scope>
</reference>
<evidence type="ECO:0000259" key="5">
    <source>
        <dbReference type="PROSITE" id="PS50011"/>
    </source>
</evidence>
<dbReference type="SUPFAM" id="SSF56112">
    <property type="entry name" value="Protein kinase-like (PK-like)"/>
    <property type="match status" value="1"/>
</dbReference>
<evidence type="ECO:0000256" key="2">
    <source>
        <dbReference type="ARBA" id="ARBA00022741"/>
    </source>
</evidence>
<feature type="domain" description="Protein kinase" evidence="5">
    <location>
        <begin position="19"/>
        <end position="300"/>
    </location>
</feature>
<keyword evidence="2" id="KW-0547">Nucleotide-binding</keyword>
<dbReference type="EMBL" id="OU015569">
    <property type="protein sequence ID" value="CAG5099215.1"/>
    <property type="molecule type" value="Genomic_DNA"/>
</dbReference>
<evidence type="ECO:0000256" key="3">
    <source>
        <dbReference type="ARBA" id="ARBA00022777"/>
    </source>
</evidence>
<dbReference type="Gene3D" id="1.10.510.10">
    <property type="entry name" value="Transferase(Phosphotransferase) domain 1"/>
    <property type="match status" value="1"/>
</dbReference>
<keyword evidence="1" id="KW-0808">Transferase</keyword>
<sequence length="309" mass="35431">MSENNAPKDIAEFLERAGVKMDVFIRRGGYGSVSRGVMKVGDEGQTKPVAIKLIDFQGGQGERQLFRELEVAETVWHKNLTFSLFSGYYEPNDTIFIVTELYEEDFSTYLADHGRLRPSMCKKMFRHITEGVVYLHKNGIAHRDIKLGSATCHLPTCQWQDIKLSNILLRLNEEKKPLKAVLTDFGFARRADRDTLSENYCGTRSYMAPELISETPYQPFIADCWSLGLVLFIIVTMRRPFPSTLSKDVMLARQRDMKNLIPDREPFCSHPDLKALTLALMDADVETRITAEDALAYDWYKIPERQSQE</sequence>
<dbReference type="PANTHER" id="PTHR24348:SF22">
    <property type="entry name" value="NON-SPECIFIC SERINE_THREONINE PROTEIN KINASE"/>
    <property type="match status" value="1"/>
</dbReference>
<dbReference type="Pfam" id="PF00069">
    <property type="entry name" value="Pkinase"/>
    <property type="match status" value="2"/>
</dbReference>
<keyword evidence="4" id="KW-0067">ATP-binding</keyword>
<dbReference type="InterPro" id="IPR011009">
    <property type="entry name" value="Kinase-like_dom_sf"/>
</dbReference>
<evidence type="ECO:0000256" key="4">
    <source>
        <dbReference type="ARBA" id="ARBA00022840"/>
    </source>
</evidence>
<name>A0ABN7SKX3_OIKDI</name>
<evidence type="ECO:0000313" key="7">
    <source>
        <dbReference type="Proteomes" id="UP001158576"/>
    </source>
</evidence>
<dbReference type="InterPro" id="IPR045269">
    <property type="entry name" value="Atg1-like"/>
</dbReference>
<evidence type="ECO:0000256" key="1">
    <source>
        <dbReference type="ARBA" id="ARBA00022679"/>
    </source>
</evidence>
<accession>A0ABN7SKX3</accession>
<dbReference type="Proteomes" id="UP001158576">
    <property type="component" value="Chromosome XSR"/>
</dbReference>
<protein>
    <submittedName>
        <fullName evidence="6">Oidioi.mRNA.OKI2018_I69.XSR.g16351.t1.cds</fullName>
    </submittedName>
</protein>